<comment type="caution">
    <text evidence="2">The sequence shown here is derived from an EMBL/GenBank/DDBJ whole genome shotgun (WGS) entry which is preliminary data.</text>
</comment>
<evidence type="ECO:0000256" key="1">
    <source>
        <dbReference type="SAM" id="Phobius"/>
    </source>
</evidence>
<dbReference type="RefSeq" id="WP_142042798.1">
    <property type="nucleotide sequence ID" value="NZ_JBHTGS010000003.1"/>
</dbReference>
<keyword evidence="1" id="KW-0472">Membrane</keyword>
<reference evidence="2 3" key="1">
    <citation type="submission" date="2019-06" db="EMBL/GenBank/DDBJ databases">
        <title>Sequencing the genomes of 1000 actinobacteria strains.</title>
        <authorList>
            <person name="Klenk H.-P."/>
        </authorList>
    </citation>
    <scope>NUCLEOTIDE SEQUENCE [LARGE SCALE GENOMIC DNA]</scope>
    <source>
        <strain evidence="2 3">DSM 45928</strain>
    </source>
</reference>
<dbReference type="InParanoid" id="A0A543B0Q3"/>
<evidence type="ECO:0000313" key="3">
    <source>
        <dbReference type="Proteomes" id="UP000317043"/>
    </source>
</evidence>
<sequence>MATSTRTNSPVILPILIGIVLILGGWTAMNLRGGVSADDTADREEATATVESCEEVGPLSLSGVGYWWSCRAMVTTQEGDSYSQVFNGSQFAPDDVGSQFPIVNAGQDSNSWTRADLPHNNWAIVATAVGLIAGAICLIVGIRGLLRRG</sequence>
<dbReference type="EMBL" id="VFOW01000001">
    <property type="protein sequence ID" value="TQL78413.1"/>
    <property type="molecule type" value="Genomic_DNA"/>
</dbReference>
<keyword evidence="1" id="KW-1133">Transmembrane helix</keyword>
<proteinExistence type="predicted"/>
<feature type="transmembrane region" description="Helical" evidence="1">
    <location>
        <begin position="12"/>
        <end position="29"/>
    </location>
</feature>
<dbReference type="Pfam" id="PF19873">
    <property type="entry name" value="DUF6346"/>
    <property type="match status" value="1"/>
</dbReference>
<gene>
    <name evidence="2" type="ORF">FB566_3999</name>
</gene>
<evidence type="ECO:0000313" key="2">
    <source>
        <dbReference type="EMBL" id="TQL78413.1"/>
    </source>
</evidence>
<keyword evidence="3" id="KW-1185">Reference proteome</keyword>
<dbReference type="InterPro" id="IPR045927">
    <property type="entry name" value="DUF6346"/>
</dbReference>
<dbReference type="AlphaFoldDB" id="A0A543B0Q3"/>
<name>A0A543B0Q3_9ACTN</name>
<protein>
    <submittedName>
        <fullName evidence="2">Uncharacterized protein</fullName>
    </submittedName>
</protein>
<feature type="transmembrane region" description="Helical" evidence="1">
    <location>
        <begin position="122"/>
        <end position="146"/>
    </location>
</feature>
<accession>A0A543B0Q3</accession>
<keyword evidence="1" id="KW-0812">Transmembrane</keyword>
<organism evidence="2 3">
    <name type="scientific">Stackebrandtia endophytica</name>
    <dbReference type="NCBI Taxonomy" id="1496996"/>
    <lineage>
        <taxon>Bacteria</taxon>
        <taxon>Bacillati</taxon>
        <taxon>Actinomycetota</taxon>
        <taxon>Actinomycetes</taxon>
        <taxon>Glycomycetales</taxon>
        <taxon>Glycomycetaceae</taxon>
        <taxon>Stackebrandtia</taxon>
    </lineage>
</organism>
<dbReference type="Proteomes" id="UP000317043">
    <property type="component" value="Unassembled WGS sequence"/>
</dbReference>
<dbReference type="OrthoDB" id="3629791at2"/>